<evidence type="ECO:0000313" key="1">
    <source>
        <dbReference type="EMBL" id="QQL44923.1"/>
    </source>
</evidence>
<evidence type="ECO:0000313" key="2">
    <source>
        <dbReference type="Proteomes" id="UP000475117"/>
    </source>
</evidence>
<dbReference type="Proteomes" id="UP000475117">
    <property type="component" value="Chromosome"/>
</dbReference>
<dbReference type="RefSeq" id="WP_164365337.1">
    <property type="nucleotide sequence ID" value="NZ_CP066776.1"/>
</dbReference>
<dbReference type="SUPFAM" id="SSF54523">
    <property type="entry name" value="Pili subunits"/>
    <property type="match status" value="1"/>
</dbReference>
<accession>A0A6B3LF35</accession>
<proteinExistence type="predicted"/>
<gene>
    <name evidence="1" type="ORF">G3M56_013810</name>
</gene>
<protein>
    <submittedName>
        <fullName evidence="1">Uncharacterized protein</fullName>
    </submittedName>
</protein>
<reference evidence="1 2" key="1">
    <citation type="submission" date="2020-12" db="EMBL/GenBank/DDBJ databases">
        <title>Sulforoseuscoccus oceanibium gen. nov., sp. nov., a representative of the phylum Verrucomicrobia with special cytoplasmic membrane, and proposal of Sulforoseuscoccusaceae fam. nov.</title>
        <authorList>
            <person name="Xi F."/>
        </authorList>
    </citation>
    <scope>NUCLEOTIDE SEQUENCE [LARGE SCALE GENOMIC DNA]</scope>
    <source>
        <strain evidence="1 2">T37</strain>
    </source>
</reference>
<keyword evidence="2" id="KW-1185">Reference proteome</keyword>
<dbReference type="KEGG" id="soa:G3M56_013810"/>
<sequence>MKPKLKRALILSAIAVTLLTIAGATWFLSPALTKALNWPKARANWEAKGESFDPHDFQPAAVTDSSNAALHPWLTTQLQATEYPDLESEILRGIPEDLVDKIFAYPYHDRETLPRELAQRFLDATANAPSVALATEISSRPNWQRLDHNTPFHNDWAVNQVARDLKHLWYAHSACHLILDNPEEAWRDAARIRTVRDWTKNGIGLTPHLLNVTTHTSLSNVWRTGIELDAWTDNQLLEIARSDGWETSARDRTLQALRGEVASSVATFQSIADNAKTRRMRVFIAAQQHALAQIIMPPISRYEALPANTPLIVLGNDLETTSNEHSKDIRARLTETLASAGRYVLTTYVPAVCEEVTQSRLTRVAAALTLYHRQHGHYPKSIDALTPDILPAPATDPMTNGSLLYRIEDDGSATIWSVGIDQTDDQGKGDDVVLTLSALQK</sequence>
<dbReference type="EMBL" id="CP066776">
    <property type="protein sequence ID" value="QQL44923.1"/>
    <property type="molecule type" value="Genomic_DNA"/>
</dbReference>
<dbReference type="AlphaFoldDB" id="A0A6B3LF35"/>
<name>A0A6B3LF35_9BACT</name>
<organism evidence="1 2">
    <name type="scientific">Sulfuriroseicoccus oceanibius</name>
    <dbReference type="NCBI Taxonomy" id="2707525"/>
    <lineage>
        <taxon>Bacteria</taxon>
        <taxon>Pseudomonadati</taxon>
        <taxon>Verrucomicrobiota</taxon>
        <taxon>Verrucomicrobiia</taxon>
        <taxon>Verrucomicrobiales</taxon>
        <taxon>Verrucomicrobiaceae</taxon>
        <taxon>Sulfuriroseicoccus</taxon>
    </lineage>
</organism>
<dbReference type="InterPro" id="IPR045584">
    <property type="entry name" value="Pilin-like"/>
</dbReference>